<sequence length="183" mass="19614">MGDITELLEAARSGQAHELDAVFTAVYPALRTLAGARLRESASEATLSPTALVNEAYLKLIGASALDLTDRRHFFACAARAMRHILIDSARARASLKRGGPLAQVTLTGAGGDAEAITGPDLLDINAALDRLDEINPELRELVELRVFAGMTLEELAATLGRSLRSISRDWQRARALLLAQLG</sequence>
<dbReference type="Gene3D" id="1.10.10.10">
    <property type="entry name" value="Winged helix-like DNA-binding domain superfamily/Winged helix DNA-binding domain"/>
    <property type="match status" value="1"/>
</dbReference>
<dbReference type="PANTHER" id="PTHR43133">
    <property type="entry name" value="RNA POLYMERASE ECF-TYPE SIGMA FACTO"/>
    <property type="match status" value="1"/>
</dbReference>
<dbReference type="SUPFAM" id="SSF88659">
    <property type="entry name" value="Sigma3 and sigma4 domains of RNA polymerase sigma factors"/>
    <property type="match status" value="1"/>
</dbReference>
<dbReference type="PANTHER" id="PTHR43133:SF39">
    <property type="entry name" value="SIMILAR TO RNA POLYMERASE SIGMA-E FACTOR"/>
    <property type="match status" value="1"/>
</dbReference>
<dbReference type="Proteomes" id="UP001364472">
    <property type="component" value="Unassembled WGS sequence"/>
</dbReference>
<dbReference type="Pfam" id="PF07638">
    <property type="entry name" value="Sigma70_ECF"/>
    <property type="match status" value="1"/>
</dbReference>
<organism evidence="5 6">
    <name type="scientific">Denitratimonas tolerans</name>
    <dbReference type="NCBI Taxonomy" id="1338420"/>
    <lineage>
        <taxon>Bacteria</taxon>
        <taxon>Pseudomonadati</taxon>
        <taxon>Pseudomonadota</taxon>
        <taxon>Gammaproteobacteria</taxon>
        <taxon>Lysobacterales</taxon>
        <taxon>Lysobacteraceae</taxon>
        <taxon>Denitratimonas</taxon>
    </lineage>
</organism>
<dbReference type="InterPro" id="IPR036388">
    <property type="entry name" value="WH-like_DNA-bd_sf"/>
</dbReference>
<keyword evidence="6" id="KW-1185">Reference proteome</keyword>
<dbReference type="NCBIfam" id="TIGR02937">
    <property type="entry name" value="sigma70-ECF"/>
    <property type="match status" value="1"/>
</dbReference>
<dbReference type="InterPro" id="IPR013324">
    <property type="entry name" value="RNA_pol_sigma_r3/r4-like"/>
</dbReference>
<dbReference type="InterPro" id="IPR014284">
    <property type="entry name" value="RNA_pol_sigma-70_dom"/>
</dbReference>
<comment type="caution">
    <text evidence="5">The sequence shown here is derived from an EMBL/GenBank/DDBJ whole genome shotgun (WGS) entry which is preliminary data.</text>
</comment>
<keyword evidence="1" id="KW-0805">Transcription regulation</keyword>
<gene>
    <name evidence="5" type="ORF">WB794_04950</name>
</gene>
<keyword evidence="3" id="KW-0804">Transcription</keyword>
<evidence type="ECO:0000259" key="4">
    <source>
        <dbReference type="Pfam" id="PF07638"/>
    </source>
</evidence>
<protein>
    <submittedName>
        <fullName evidence="5">ECF-type sigma factor</fullName>
    </submittedName>
</protein>
<evidence type="ECO:0000313" key="5">
    <source>
        <dbReference type="EMBL" id="MEJ1249023.1"/>
    </source>
</evidence>
<evidence type="ECO:0000256" key="2">
    <source>
        <dbReference type="ARBA" id="ARBA00023082"/>
    </source>
</evidence>
<dbReference type="NCBIfam" id="TIGR02999">
    <property type="entry name" value="Sig-70_X6"/>
    <property type="match status" value="1"/>
</dbReference>
<accession>A0AAW9R053</accession>
<dbReference type="AlphaFoldDB" id="A0AAW9R053"/>
<feature type="domain" description="RNA polymerase sigma-70 ECF-like HTH" evidence="4">
    <location>
        <begin position="1"/>
        <end position="181"/>
    </location>
</feature>
<evidence type="ECO:0000256" key="3">
    <source>
        <dbReference type="ARBA" id="ARBA00023163"/>
    </source>
</evidence>
<dbReference type="EMBL" id="JBBDHC010000005">
    <property type="protein sequence ID" value="MEJ1249023.1"/>
    <property type="molecule type" value="Genomic_DNA"/>
</dbReference>
<dbReference type="InterPro" id="IPR039425">
    <property type="entry name" value="RNA_pol_sigma-70-like"/>
</dbReference>
<dbReference type="GO" id="GO:0016987">
    <property type="term" value="F:sigma factor activity"/>
    <property type="evidence" value="ECO:0007669"/>
    <property type="project" value="UniProtKB-KW"/>
</dbReference>
<reference evidence="5 6" key="1">
    <citation type="journal article" date="2016" name="Antonie Van Leeuwenhoek">
        <title>Denitratimonas tolerans gen. nov., sp. nov., a denitrifying bacterium isolated from a bioreactor for tannery wastewater treatment.</title>
        <authorList>
            <person name="Han S.I."/>
            <person name="Kim J.O."/>
            <person name="Lee Y.R."/>
            <person name="Ekpeghere K.I."/>
            <person name="Koh S.C."/>
            <person name="Whang K.S."/>
        </authorList>
    </citation>
    <scope>NUCLEOTIDE SEQUENCE [LARGE SCALE GENOMIC DNA]</scope>
    <source>
        <strain evidence="5 6">KACC 17565</strain>
    </source>
</reference>
<dbReference type="InterPro" id="IPR053812">
    <property type="entry name" value="HTH_Sigma70_ECF-like"/>
</dbReference>
<evidence type="ECO:0000313" key="6">
    <source>
        <dbReference type="Proteomes" id="UP001364472"/>
    </source>
</evidence>
<proteinExistence type="predicted"/>
<name>A0AAW9R053_9GAMM</name>
<dbReference type="GO" id="GO:0006352">
    <property type="term" value="P:DNA-templated transcription initiation"/>
    <property type="evidence" value="ECO:0007669"/>
    <property type="project" value="InterPro"/>
</dbReference>
<evidence type="ECO:0000256" key="1">
    <source>
        <dbReference type="ARBA" id="ARBA00023015"/>
    </source>
</evidence>
<dbReference type="InterPro" id="IPR011517">
    <property type="entry name" value="RNA_pol_sigma70_ECF-like"/>
</dbReference>
<dbReference type="RefSeq" id="WP_337334742.1">
    <property type="nucleotide sequence ID" value="NZ_JBBDHC010000005.1"/>
</dbReference>
<keyword evidence="2" id="KW-0731">Sigma factor</keyword>